<dbReference type="Proteomes" id="UP000011083">
    <property type="component" value="Unassembled WGS sequence"/>
</dbReference>
<keyword evidence="1" id="KW-0862">Zinc</keyword>
<evidence type="ECO:0000256" key="1">
    <source>
        <dbReference type="PROSITE-ProRule" id="PRU00042"/>
    </source>
</evidence>
<protein>
    <submittedName>
        <fullName evidence="4">MYND finger domain containing protein</fullName>
    </submittedName>
</protein>
<dbReference type="InterPro" id="IPR013087">
    <property type="entry name" value="Znf_C2H2_type"/>
</dbReference>
<dbReference type="PROSITE" id="PS00028">
    <property type="entry name" value="ZINC_FINGER_C2H2_1"/>
    <property type="match status" value="1"/>
</dbReference>
<proteinExistence type="predicted"/>
<dbReference type="AlphaFoldDB" id="L8GDN2"/>
<keyword evidence="1" id="KW-0863">Zinc-finger</keyword>
<keyword evidence="1" id="KW-0479">Metal-binding</keyword>
<reference evidence="4 5" key="1">
    <citation type="journal article" date="2013" name="Genome Biol.">
        <title>Genome of Acanthamoeba castellanii highlights extensive lateral gene transfer and early evolution of tyrosine kinase signaling.</title>
        <authorList>
            <person name="Clarke M."/>
            <person name="Lohan A.J."/>
            <person name="Liu B."/>
            <person name="Lagkouvardos I."/>
            <person name="Roy S."/>
            <person name="Zafar N."/>
            <person name="Bertelli C."/>
            <person name="Schilde C."/>
            <person name="Kianianmomeni A."/>
            <person name="Burglin T.R."/>
            <person name="Frech C."/>
            <person name="Turcotte B."/>
            <person name="Kopec K.O."/>
            <person name="Synnott J.M."/>
            <person name="Choo C."/>
            <person name="Paponov I."/>
            <person name="Finkler A."/>
            <person name="Soon Heng Tan C."/>
            <person name="Hutchins A.P."/>
            <person name="Weinmeier T."/>
            <person name="Rattei T."/>
            <person name="Chu J.S."/>
            <person name="Gimenez G."/>
            <person name="Irimia M."/>
            <person name="Rigden D.J."/>
            <person name="Fitzpatrick D.A."/>
            <person name="Lorenzo-Morales J."/>
            <person name="Bateman A."/>
            <person name="Chiu C.H."/>
            <person name="Tang P."/>
            <person name="Hegemann P."/>
            <person name="Fromm H."/>
            <person name="Raoult D."/>
            <person name="Greub G."/>
            <person name="Miranda-Saavedra D."/>
            <person name="Chen N."/>
            <person name="Nash P."/>
            <person name="Ginger M.L."/>
            <person name="Horn M."/>
            <person name="Schaap P."/>
            <person name="Caler L."/>
            <person name="Loftus B."/>
        </authorList>
    </citation>
    <scope>NUCLEOTIDE SEQUENCE [LARGE SCALE GENOMIC DNA]</scope>
    <source>
        <strain evidence="4 5">Neff</strain>
    </source>
</reference>
<dbReference type="PROSITE" id="PS50157">
    <property type="entry name" value="ZINC_FINGER_C2H2_2"/>
    <property type="match status" value="1"/>
</dbReference>
<dbReference type="KEGG" id="acan:ACA1_103370"/>
<feature type="region of interest" description="Disordered" evidence="2">
    <location>
        <begin position="173"/>
        <end position="205"/>
    </location>
</feature>
<dbReference type="RefSeq" id="XP_004332982.1">
    <property type="nucleotide sequence ID" value="XM_004332934.1"/>
</dbReference>
<dbReference type="GeneID" id="14911379"/>
<dbReference type="GO" id="GO:0008270">
    <property type="term" value="F:zinc ion binding"/>
    <property type="evidence" value="ECO:0007669"/>
    <property type="project" value="UniProtKB-KW"/>
</dbReference>
<accession>L8GDN2</accession>
<dbReference type="OrthoDB" id="265717at2759"/>
<dbReference type="SUPFAM" id="SSF144232">
    <property type="entry name" value="HIT/MYND zinc finger-like"/>
    <property type="match status" value="1"/>
</dbReference>
<name>L8GDN2_ACACF</name>
<sequence length="205" mass="22752">MPYISVFQHQMKCGEITEVCPECKQRVRRKDLVAHPTVCPALNRPAPVPVSSAFNLGSYAMRRSPSVFVCQKCSTGCDSIDDLQVHMLTVHHGEPEADNMLEETQSQTEKPVDVIEPPRDLKKCSASNCDKYETDQVKFKLCAPCKDVGKKVPYCSRSCQAYDWTQGHVSVCGKPEEQLTPPAETEAARNGDSAAMDLEKEQSQS</sequence>
<gene>
    <name evidence="4" type="ORF">ACA1_103370</name>
</gene>
<keyword evidence="5" id="KW-1185">Reference proteome</keyword>
<organism evidence="4 5">
    <name type="scientific">Acanthamoeba castellanii (strain ATCC 30010 / Neff)</name>
    <dbReference type="NCBI Taxonomy" id="1257118"/>
    <lineage>
        <taxon>Eukaryota</taxon>
        <taxon>Amoebozoa</taxon>
        <taxon>Discosea</taxon>
        <taxon>Longamoebia</taxon>
        <taxon>Centramoebida</taxon>
        <taxon>Acanthamoebidae</taxon>
        <taxon>Acanthamoeba</taxon>
    </lineage>
</organism>
<evidence type="ECO:0000313" key="5">
    <source>
        <dbReference type="Proteomes" id="UP000011083"/>
    </source>
</evidence>
<evidence type="ECO:0000259" key="3">
    <source>
        <dbReference type="PROSITE" id="PS50157"/>
    </source>
</evidence>
<dbReference type="EMBL" id="KB008169">
    <property type="protein sequence ID" value="ELR10969.1"/>
    <property type="molecule type" value="Genomic_DNA"/>
</dbReference>
<feature type="domain" description="C2H2-type" evidence="3">
    <location>
        <begin position="68"/>
        <end position="96"/>
    </location>
</feature>
<evidence type="ECO:0000256" key="2">
    <source>
        <dbReference type="SAM" id="MobiDB-lite"/>
    </source>
</evidence>
<dbReference type="Gene3D" id="6.10.140.2220">
    <property type="match status" value="1"/>
</dbReference>
<evidence type="ECO:0000313" key="4">
    <source>
        <dbReference type="EMBL" id="ELR10969.1"/>
    </source>
</evidence>
<dbReference type="VEuPathDB" id="AmoebaDB:ACA1_103370"/>